<reference evidence="3" key="2">
    <citation type="submission" date="2023-06" db="EMBL/GenBank/DDBJ databases">
        <authorList>
            <consortium name="Lawrence Berkeley National Laboratory"/>
            <person name="Haridas S."/>
            <person name="Hensen N."/>
            <person name="Bonometti L."/>
            <person name="Westerberg I."/>
            <person name="Brannstrom I.O."/>
            <person name="Guillou S."/>
            <person name="Cros-Aarteil S."/>
            <person name="Calhoun S."/>
            <person name="Kuo A."/>
            <person name="Mondo S."/>
            <person name="Pangilinan J."/>
            <person name="Riley R."/>
            <person name="Labutti K."/>
            <person name="Andreopoulos B."/>
            <person name="Lipzen A."/>
            <person name="Chen C."/>
            <person name="Yanf M."/>
            <person name="Daum C."/>
            <person name="Ng V."/>
            <person name="Clum A."/>
            <person name="Steindorff A."/>
            <person name="Ohm R."/>
            <person name="Martin F."/>
            <person name="Silar P."/>
            <person name="Natvig D."/>
            <person name="Lalanne C."/>
            <person name="Gautier V."/>
            <person name="Ament-Velasquez S.L."/>
            <person name="Kruys A."/>
            <person name="Hutchinson M.I."/>
            <person name="Powell A.J."/>
            <person name="Barry K."/>
            <person name="Miller A.N."/>
            <person name="Grigoriev I.V."/>
            <person name="Debuchy R."/>
            <person name="Gladieux P."/>
            <person name="Thoren M.H."/>
            <person name="Johannesson H."/>
        </authorList>
    </citation>
    <scope>NUCLEOTIDE SEQUENCE</scope>
    <source>
        <strain evidence="3">CBS 118394</strain>
    </source>
</reference>
<name>A0AAE0HSA6_9PEZI</name>
<feature type="region of interest" description="Disordered" evidence="1">
    <location>
        <begin position="86"/>
        <end position="105"/>
    </location>
</feature>
<reference evidence="3" key="1">
    <citation type="journal article" date="2023" name="Mol. Phylogenet. Evol.">
        <title>Genome-scale phylogeny and comparative genomics of the fungal order Sordariales.</title>
        <authorList>
            <person name="Hensen N."/>
            <person name="Bonometti L."/>
            <person name="Westerberg I."/>
            <person name="Brannstrom I.O."/>
            <person name="Guillou S."/>
            <person name="Cros-Aarteil S."/>
            <person name="Calhoun S."/>
            <person name="Haridas S."/>
            <person name="Kuo A."/>
            <person name="Mondo S."/>
            <person name="Pangilinan J."/>
            <person name="Riley R."/>
            <person name="LaButti K."/>
            <person name="Andreopoulos B."/>
            <person name="Lipzen A."/>
            <person name="Chen C."/>
            <person name="Yan M."/>
            <person name="Daum C."/>
            <person name="Ng V."/>
            <person name="Clum A."/>
            <person name="Steindorff A."/>
            <person name="Ohm R.A."/>
            <person name="Martin F."/>
            <person name="Silar P."/>
            <person name="Natvig D.O."/>
            <person name="Lalanne C."/>
            <person name="Gautier V."/>
            <person name="Ament-Velasquez S.L."/>
            <person name="Kruys A."/>
            <person name="Hutchinson M.I."/>
            <person name="Powell A.J."/>
            <person name="Barry K."/>
            <person name="Miller A.N."/>
            <person name="Grigoriev I.V."/>
            <person name="Debuchy R."/>
            <person name="Gladieux P."/>
            <person name="Hiltunen Thoren M."/>
            <person name="Johannesson H."/>
        </authorList>
    </citation>
    <scope>NUCLEOTIDE SEQUENCE</scope>
    <source>
        <strain evidence="3">CBS 118394</strain>
    </source>
</reference>
<dbReference type="PANTHER" id="PTHR42080:SF3">
    <property type="entry name" value="SRR1-LIKE DOMAIN-CONTAINING PROTEIN"/>
    <property type="match status" value="1"/>
</dbReference>
<dbReference type="PANTHER" id="PTHR42080">
    <property type="entry name" value="SRR1 DOMAIN-CONTAINING PROTEIN"/>
    <property type="match status" value="1"/>
</dbReference>
<evidence type="ECO:0000313" key="4">
    <source>
        <dbReference type="EMBL" id="KAK3317943.1"/>
    </source>
</evidence>
<keyword evidence="5" id="KW-1185">Reference proteome</keyword>
<protein>
    <recommendedName>
        <fullName evidence="2">SRR1-like domain-containing protein</fullName>
    </recommendedName>
</protein>
<feature type="domain" description="SRR1-like" evidence="2">
    <location>
        <begin position="206"/>
        <end position="338"/>
    </location>
</feature>
<comment type="caution">
    <text evidence="3">The sequence shown here is derived from an EMBL/GenBank/DDBJ whole genome shotgun (WGS) entry which is preliminary data.</text>
</comment>
<accession>A0AAE0HSA6</accession>
<feature type="compositionally biased region" description="Basic and acidic residues" evidence="1">
    <location>
        <begin position="86"/>
        <end position="101"/>
    </location>
</feature>
<dbReference type="Proteomes" id="UP001283341">
    <property type="component" value="Unassembled WGS sequence"/>
</dbReference>
<gene>
    <name evidence="3" type="ORF">B0H66DRAFT_618266</name>
    <name evidence="4" type="ORF">B0H66DRAFT_621396</name>
</gene>
<evidence type="ECO:0000313" key="3">
    <source>
        <dbReference type="EMBL" id="KAK3311801.1"/>
    </source>
</evidence>
<organism evidence="3 5">
    <name type="scientific">Apodospora peruviana</name>
    <dbReference type="NCBI Taxonomy" id="516989"/>
    <lineage>
        <taxon>Eukaryota</taxon>
        <taxon>Fungi</taxon>
        <taxon>Dikarya</taxon>
        <taxon>Ascomycota</taxon>
        <taxon>Pezizomycotina</taxon>
        <taxon>Sordariomycetes</taxon>
        <taxon>Sordariomycetidae</taxon>
        <taxon>Sordariales</taxon>
        <taxon>Lasiosphaeriaceae</taxon>
        <taxon>Apodospora</taxon>
    </lineage>
</organism>
<dbReference type="EMBL" id="JAUEDM010000004">
    <property type="protein sequence ID" value="KAK3317943.1"/>
    <property type="molecule type" value="Genomic_DNA"/>
</dbReference>
<dbReference type="AlphaFoldDB" id="A0AAE0HSA6"/>
<sequence>MGEFTEEIARMRESAERFDKAVQARLRELWGDSDKRTASKRERWERVESMRNLIKGTLASTREYCEQITSMPDSMRRLMREFDKKQESILETPERSDKEQASGRMDIGSTTAVSNTAAVAPPIHARQPEPQQRGVDGIYAPGSLVYQGLDLLAQPGHGRWNAPPFIKSTSEKQLWRHFMKNGVARWEASDQRAQLMYILSAIPYIPPVEKIVGFALGSMMFGLRSRKGDPGPLLQHALMLTLRESLEARAAAAAAKEAKGTAAAAIKCYAQDPAYEYEDEDEDEKVLRGVGITVLEEDDGFKEVDSKTVVFSQFPSFHVRQAILDRARPAMMIWRKVEREFPDDPCGGGSFQPDVHIYTSTKVPWVEIPSSAEVYEEFDEYAKVWGEEVCQRLSKMLKKIKKGDC</sequence>
<dbReference type="EMBL" id="JAUEDM010000020">
    <property type="protein sequence ID" value="KAK3311801.1"/>
    <property type="molecule type" value="Genomic_DNA"/>
</dbReference>
<dbReference type="Pfam" id="PF07985">
    <property type="entry name" value="SRR1"/>
    <property type="match status" value="1"/>
</dbReference>
<evidence type="ECO:0000313" key="5">
    <source>
        <dbReference type="Proteomes" id="UP001283341"/>
    </source>
</evidence>
<evidence type="ECO:0000259" key="2">
    <source>
        <dbReference type="Pfam" id="PF07985"/>
    </source>
</evidence>
<evidence type="ECO:0000256" key="1">
    <source>
        <dbReference type="SAM" id="MobiDB-lite"/>
    </source>
</evidence>
<proteinExistence type="predicted"/>
<dbReference type="InterPro" id="IPR012942">
    <property type="entry name" value="SRR1-like"/>
</dbReference>